<dbReference type="EMBL" id="JAFJYH010000177">
    <property type="protein sequence ID" value="KAG4416703.1"/>
    <property type="molecule type" value="Genomic_DNA"/>
</dbReference>
<dbReference type="OrthoDB" id="3519428at2759"/>
<comment type="caution">
    <text evidence="2">The sequence shown here is derived from an EMBL/GenBank/DDBJ whole genome shotgun (WGS) entry which is preliminary data.</text>
</comment>
<organism evidence="2 3">
    <name type="scientific">Cadophora malorum</name>
    <dbReference type="NCBI Taxonomy" id="108018"/>
    <lineage>
        <taxon>Eukaryota</taxon>
        <taxon>Fungi</taxon>
        <taxon>Dikarya</taxon>
        <taxon>Ascomycota</taxon>
        <taxon>Pezizomycotina</taxon>
        <taxon>Leotiomycetes</taxon>
        <taxon>Helotiales</taxon>
        <taxon>Ploettnerulaceae</taxon>
        <taxon>Cadophora</taxon>
    </lineage>
</organism>
<name>A0A8H7TD94_9HELO</name>
<dbReference type="AlphaFoldDB" id="A0A8H7TD94"/>
<evidence type="ECO:0000313" key="2">
    <source>
        <dbReference type="EMBL" id="KAG4416703.1"/>
    </source>
</evidence>
<protein>
    <submittedName>
        <fullName evidence="2">Uncharacterized protein</fullName>
    </submittedName>
</protein>
<dbReference type="Proteomes" id="UP000664132">
    <property type="component" value="Unassembled WGS sequence"/>
</dbReference>
<evidence type="ECO:0000313" key="3">
    <source>
        <dbReference type="Proteomes" id="UP000664132"/>
    </source>
</evidence>
<feature type="region of interest" description="Disordered" evidence="1">
    <location>
        <begin position="299"/>
        <end position="322"/>
    </location>
</feature>
<keyword evidence="3" id="KW-1185">Reference proteome</keyword>
<evidence type="ECO:0000256" key="1">
    <source>
        <dbReference type="SAM" id="MobiDB-lite"/>
    </source>
</evidence>
<accession>A0A8H7TD94</accession>
<sequence length="433" mass="49751">MYLPQEILTRIAIHCTPSTRANFLTASHATQAAVEEIAWDSTYQLLNSRIPKFLSLYQGHRIRLLRKVVFAFEFPELRPSKYTEYMKYPDTDDEDEEPYVPVPCRETASELKAKDEMFTDQLTQLFIALKIIEERQLEHGSQPVERTLSLITPSQPIHGHICEHRRFSSWKLHLLTPSSLPCLSSIRALFIGDDAIFYTYLFESPSACERHIDPSVVFQLARAGDAGSLLFGGGVVDQTLFWLVEEEGESRPFWPRLRSLKVTFHSAAPSGRWYFQGQKGEGGSASGFQIADCHYPPMESQEGDDEWDEDSGRYENSSPNMFRTKPIDEEVEQLFGAFAKALDVMPVLECAELFTFLHFESSDEEKVNLLGMEGSRDPEMEISTWNVICRWGVRYVTGGANARLEWHVGRWRPSRKLEKLFCRVIPEEHWTYS</sequence>
<gene>
    <name evidence="2" type="ORF">IFR04_010162</name>
</gene>
<proteinExistence type="predicted"/>
<reference evidence="2" key="1">
    <citation type="submission" date="2021-02" db="EMBL/GenBank/DDBJ databases">
        <title>Genome sequence Cadophora malorum strain M34.</title>
        <authorList>
            <person name="Stefanovic E."/>
            <person name="Vu D."/>
            <person name="Scully C."/>
            <person name="Dijksterhuis J."/>
            <person name="Roader J."/>
            <person name="Houbraken J."/>
        </authorList>
    </citation>
    <scope>NUCLEOTIDE SEQUENCE</scope>
    <source>
        <strain evidence="2">M34</strain>
    </source>
</reference>